<feature type="domain" description="YCII-related" evidence="2">
    <location>
        <begin position="20"/>
        <end position="103"/>
    </location>
</feature>
<dbReference type="Gene3D" id="3.30.70.1060">
    <property type="entry name" value="Dimeric alpha+beta barrel"/>
    <property type="match status" value="1"/>
</dbReference>
<dbReference type="EMBL" id="JAVDXQ010000001">
    <property type="protein sequence ID" value="MDR7295124.1"/>
    <property type="molecule type" value="Genomic_DNA"/>
</dbReference>
<gene>
    <name evidence="3" type="ORF">J2X16_000445</name>
</gene>
<evidence type="ECO:0000313" key="4">
    <source>
        <dbReference type="Proteomes" id="UP001180536"/>
    </source>
</evidence>
<evidence type="ECO:0000256" key="1">
    <source>
        <dbReference type="ARBA" id="ARBA00007689"/>
    </source>
</evidence>
<reference evidence="3 4" key="1">
    <citation type="submission" date="2023-07" db="EMBL/GenBank/DDBJ databases">
        <title>Sorghum-associated microbial communities from plants grown in Nebraska, USA.</title>
        <authorList>
            <person name="Schachtman D."/>
        </authorList>
    </citation>
    <scope>NUCLEOTIDE SEQUENCE [LARGE SCALE GENOMIC DNA]</scope>
    <source>
        <strain evidence="3 4">BE310</strain>
    </source>
</reference>
<dbReference type="InterPro" id="IPR005545">
    <property type="entry name" value="YCII"/>
</dbReference>
<sequence>MDQPKHDYLVISRGQWDERASREDVQRAIDQFYAWYEGHLAAGRMKPGSRLAPTGRVVAHHLVTDGPFAETKEIVGGYWFIVASSLEDAAELASHNPCLAFGLTLELRALDPERARAADVTNETPPEWRRS</sequence>
<comment type="caution">
    <text evidence="3">The sequence shown here is derived from an EMBL/GenBank/DDBJ whole genome shotgun (WGS) entry which is preliminary data.</text>
</comment>
<organism evidence="3 4">
    <name type="scientific">Pelomonas aquatica</name>
    <dbReference type="NCBI Taxonomy" id="431058"/>
    <lineage>
        <taxon>Bacteria</taxon>
        <taxon>Pseudomonadati</taxon>
        <taxon>Pseudomonadota</taxon>
        <taxon>Betaproteobacteria</taxon>
        <taxon>Burkholderiales</taxon>
        <taxon>Sphaerotilaceae</taxon>
        <taxon>Roseateles</taxon>
    </lineage>
</organism>
<dbReference type="PANTHER" id="PTHR35174">
    <property type="entry name" value="BLL7171 PROTEIN-RELATED"/>
    <property type="match status" value="1"/>
</dbReference>
<dbReference type="SUPFAM" id="SSF54909">
    <property type="entry name" value="Dimeric alpha+beta barrel"/>
    <property type="match status" value="1"/>
</dbReference>
<dbReference type="InterPro" id="IPR011008">
    <property type="entry name" value="Dimeric_a/b-barrel"/>
</dbReference>
<evidence type="ECO:0000313" key="3">
    <source>
        <dbReference type="EMBL" id="MDR7295124.1"/>
    </source>
</evidence>
<proteinExistence type="inferred from homology"/>
<dbReference type="RefSeq" id="WP_310341145.1">
    <property type="nucleotide sequence ID" value="NZ_JAVDXQ010000001.1"/>
</dbReference>
<evidence type="ECO:0000259" key="2">
    <source>
        <dbReference type="Pfam" id="PF03795"/>
    </source>
</evidence>
<dbReference type="Proteomes" id="UP001180536">
    <property type="component" value="Unassembled WGS sequence"/>
</dbReference>
<keyword evidence="4" id="KW-1185">Reference proteome</keyword>
<dbReference type="Pfam" id="PF03795">
    <property type="entry name" value="YCII"/>
    <property type="match status" value="1"/>
</dbReference>
<comment type="similarity">
    <text evidence="1">Belongs to the YciI family.</text>
</comment>
<protein>
    <recommendedName>
        <fullName evidence="2">YCII-related domain-containing protein</fullName>
    </recommendedName>
</protein>
<accession>A0ABU1Z3D2</accession>
<name>A0ABU1Z3D2_9BURK</name>